<proteinExistence type="predicted"/>
<dbReference type="InterPro" id="IPR038765">
    <property type="entry name" value="Papain-like_cys_pep_sf"/>
</dbReference>
<sequence>MAINNNAGAPPVFRPQPPLPPTPQEQKDIQMLVDMFGTESSEDDILRLLRTNNGNIEKTASVLLEGSGAVAAMLGPSSTEPVIPRTPPPSKPERGSPAQPIIDLTGDTDDEFTRALAMSLEDQGPTFRPSDRAPDPNWAVVPSNVEVNAGGLSQEDQQINRAIEASLTYETVETFDELPVHERVRDGDTPITLRPTQASFVYTGLILQGLFFVPQVKHAVARYRPAQSEDLNDPAVMRKGPDKWMWSLLELFANMDLARISELSIDECLEVFTAAPWKNPAESPGDLAFQFYSDLTWELEAVLNRDELTLALQSWPRLFHFRYGFSDAEPVHVPLDKRYDMSIVRVSVPGTPDANDLLSCLALELNMGSSELSKQQVIFDPSAVVAFQLNRTHVSSGGKSERSIFGYPKHVFLDQFLKQNAEIALEKRRLQRDLLAEIEVLKKRREGLIKHKDRDVLADLRSAVHYYEDIAVDDQNDAPRKATVHDAALKLRKILTKVENELQTINNTIKKYQTQASSVFDCPELQEHRYDLRVVLVHDGLFGRTRVYSYIQQGEQWWKSLDYHVTKVSEETVFSDSVGLHLNAGPFMLIYSLAVSPEDENAIAQYPVPLKDTVKNNNLTFYESLPAGARERFSNPNSPPSTPVVPVSQVPSLSSSIAEPSDSPRVQTMDVD</sequence>
<evidence type="ECO:0000313" key="3">
    <source>
        <dbReference type="EMBL" id="TCD67354.1"/>
    </source>
</evidence>
<evidence type="ECO:0000313" key="4">
    <source>
        <dbReference type="Proteomes" id="UP000292702"/>
    </source>
</evidence>
<feature type="compositionally biased region" description="Low complexity" evidence="2">
    <location>
        <begin position="644"/>
        <end position="656"/>
    </location>
</feature>
<feature type="region of interest" description="Disordered" evidence="2">
    <location>
        <begin position="75"/>
        <end position="100"/>
    </location>
</feature>
<accession>A0A4R0RWS9</accession>
<dbReference type="STRING" id="92696.A0A4R0RWS9"/>
<dbReference type="SUPFAM" id="SSF54001">
    <property type="entry name" value="Cysteine proteinases"/>
    <property type="match status" value="1"/>
</dbReference>
<evidence type="ECO:0000256" key="1">
    <source>
        <dbReference type="SAM" id="Coils"/>
    </source>
</evidence>
<dbReference type="InterPro" id="IPR009060">
    <property type="entry name" value="UBA-like_sf"/>
</dbReference>
<protein>
    <recommendedName>
        <fullName evidence="5">USP domain-containing protein</fullName>
    </recommendedName>
</protein>
<feature type="region of interest" description="Disordered" evidence="2">
    <location>
        <begin position="630"/>
        <end position="672"/>
    </location>
</feature>
<dbReference type="Pfam" id="PF02809">
    <property type="entry name" value="UIM"/>
    <property type="match status" value="2"/>
</dbReference>
<gene>
    <name evidence="3" type="ORF">EIP91_000221</name>
</gene>
<dbReference type="OrthoDB" id="443682at2759"/>
<dbReference type="InterPro" id="IPR003903">
    <property type="entry name" value="UIM_dom"/>
</dbReference>
<evidence type="ECO:0008006" key="5">
    <source>
        <dbReference type="Google" id="ProtNLM"/>
    </source>
</evidence>
<evidence type="ECO:0000256" key="2">
    <source>
        <dbReference type="SAM" id="MobiDB-lite"/>
    </source>
</evidence>
<feature type="coiled-coil region" evidence="1">
    <location>
        <begin position="488"/>
        <end position="515"/>
    </location>
</feature>
<feature type="region of interest" description="Disordered" evidence="2">
    <location>
        <begin position="1"/>
        <end position="26"/>
    </location>
</feature>
<reference evidence="3 4" key="1">
    <citation type="submission" date="2018-11" db="EMBL/GenBank/DDBJ databases">
        <title>Genome assembly of Steccherinum ochraceum LE-BIN_3174, the white-rot fungus of the Steccherinaceae family (The Residual Polyporoid clade, Polyporales, Basidiomycota).</title>
        <authorList>
            <person name="Fedorova T.V."/>
            <person name="Glazunova O.A."/>
            <person name="Landesman E.O."/>
            <person name="Moiseenko K.V."/>
            <person name="Psurtseva N.V."/>
            <person name="Savinova O.S."/>
            <person name="Shakhova N.V."/>
            <person name="Tyazhelova T.V."/>
            <person name="Vasina D.V."/>
        </authorList>
    </citation>
    <scope>NUCLEOTIDE SEQUENCE [LARGE SCALE GENOMIC DNA]</scope>
    <source>
        <strain evidence="3 4">LE-BIN_3174</strain>
    </source>
</reference>
<name>A0A4R0RWS9_9APHY</name>
<feature type="compositionally biased region" description="Pro residues" evidence="2">
    <location>
        <begin position="12"/>
        <end position="23"/>
    </location>
</feature>
<dbReference type="CDD" id="cd14279">
    <property type="entry name" value="CUE"/>
    <property type="match status" value="1"/>
</dbReference>
<dbReference type="SUPFAM" id="SSF46934">
    <property type="entry name" value="UBA-like"/>
    <property type="match status" value="1"/>
</dbReference>
<comment type="caution">
    <text evidence="3">The sequence shown here is derived from an EMBL/GenBank/DDBJ whole genome shotgun (WGS) entry which is preliminary data.</text>
</comment>
<dbReference type="EMBL" id="RWJN01000100">
    <property type="protein sequence ID" value="TCD67354.1"/>
    <property type="molecule type" value="Genomic_DNA"/>
</dbReference>
<dbReference type="AlphaFoldDB" id="A0A4R0RWS9"/>
<dbReference type="Proteomes" id="UP000292702">
    <property type="component" value="Unassembled WGS sequence"/>
</dbReference>
<dbReference type="PANTHER" id="PTHR39597:SF1">
    <property type="entry name" value="UBA DOMAIN-CONTAINING PROTEIN RUP1"/>
    <property type="match status" value="1"/>
</dbReference>
<keyword evidence="4" id="KW-1185">Reference proteome</keyword>
<dbReference type="InterPro" id="IPR055335">
    <property type="entry name" value="Ucp6/RUP1"/>
</dbReference>
<keyword evidence="1" id="KW-0175">Coiled coil</keyword>
<organism evidence="3 4">
    <name type="scientific">Steccherinum ochraceum</name>
    <dbReference type="NCBI Taxonomy" id="92696"/>
    <lineage>
        <taxon>Eukaryota</taxon>
        <taxon>Fungi</taxon>
        <taxon>Dikarya</taxon>
        <taxon>Basidiomycota</taxon>
        <taxon>Agaricomycotina</taxon>
        <taxon>Agaricomycetes</taxon>
        <taxon>Polyporales</taxon>
        <taxon>Steccherinaceae</taxon>
        <taxon>Steccherinum</taxon>
    </lineage>
</organism>
<dbReference type="PANTHER" id="PTHR39597">
    <property type="entry name" value="UBA DOMAIN-CONTAINING PROTEIN RUP1"/>
    <property type="match status" value="1"/>
</dbReference>
<dbReference type="Gene3D" id="3.90.70.10">
    <property type="entry name" value="Cysteine proteinases"/>
    <property type="match status" value="1"/>
</dbReference>